<evidence type="ECO:0000259" key="2">
    <source>
        <dbReference type="Pfam" id="PF01965"/>
    </source>
</evidence>
<dbReference type="Gene3D" id="3.40.50.880">
    <property type="match status" value="1"/>
</dbReference>
<dbReference type="Proteomes" id="UP001273505">
    <property type="component" value="Unassembled WGS sequence"/>
</dbReference>
<evidence type="ECO:0000313" key="4">
    <source>
        <dbReference type="Proteomes" id="UP001273505"/>
    </source>
</evidence>
<dbReference type="InterPro" id="IPR006286">
    <property type="entry name" value="C56_PfpI-like"/>
</dbReference>
<keyword evidence="4" id="KW-1185">Reference proteome</keyword>
<dbReference type="SUPFAM" id="SSF52317">
    <property type="entry name" value="Class I glutamine amidotransferase-like"/>
    <property type="match status" value="1"/>
</dbReference>
<organism evidence="3 4">
    <name type="scientific">Gilvimarinus gilvus</name>
    <dbReference type="NCBI Taxonomy" id="3058038"/>
    <lineage>
        <taxon>Bacteria</taxon>
        <taxon>Pseudomonadati</taxon>
        <taxon>Pseudomonadota</taxon>
        <taxon>Gammaproteobacteria</taxon>
        <taxon>Cellvibrionales</taxon>
        <taxon>Cellvibrionaceae</taxon>
        <taxon>Gilvimarinus</taxon>
    </lineage>
</organism>
<gene>
    <name evidence="3" type="ORF">SCD92_04475</name>
</gene>
<feature type="domain" description="DJ-1/PfpI" evidence="2">
    <location>
        <begin position="8"/>
        <end position="176"/>
    </location>
</feature>
<dbReference type="PANTHER" id="PTHR42733">
    <property type="entry name" value="DJ-1 PROTEIN"/>
    <property type="match status" value="1"/>
</dbReference>
<reference evidence="3 4" key="1">
    <citation type="submission" date="2023-11" db="EMBL/GenBank/DDBJ databases">
        <title>Gilvimarinus fulvus sp. nov., isolated from the surface of Kelp.</title>
        <authorList>
            <person name="Sun Y.Y."/>
            <person name="Gong Y."/>
            <person name="Du Z.J."/>
        </authorList>
    </citation>
    <scope>NUCLEOTIDE SEQUENCE [LARGE SCALE GENOMIC DNA]</scope>
    <source>
        <strain evidence="3 4">SDUM040013</strain>
    </source>
</reference>
<keyword evidence="3" id="KW-0315">Glutamine amidotransferase</keyword>
<sequence>MSTSLKGKNVAILAAGGFEESELSSPREALVSAEVNVDIVSPNGWQITAWAKTNWGQEYTVDKTLEDANSDDYDMLVLPGGVFNPDSLRTNPMALEFTRDFFQQRKPVAAICHAPWLLISAGVVRNRKVTSYPSVKDDLVNAGARWYDRPVVVDSGLVTSRSPEDLEQFNAKILEELGEGKHEGQAA</sequence>
<dbReference type="PANTHER" id="PTHR42733:SF12">
    <property type="entry name" value="PROTEINASE"/>
    <property type="match status" value="1"/>
</dbReference>
<dbReference type="CDD" id="cd03134">
    <property type="entry name" value="GATase1_PfpI_like"/>
    <property type="match status" value="1"/>
</dbReference>
<dbReference type="Pfam" id="PF01965">
    <property type="entry name" value="DJ-1_PfpI"/>
    <property type="match status" value="1"/>
</dbReference>
<dbReference type="InterPro" id="IPR002818">
    <property type="entry name" value="DJ-1/PfpI"/>
</dbReference>
<dbReference type="RefSeq" id="WP_302724679.1">
    <property type="nucleotide sequence ID" value="NZ_JAULRU010000823.1"/>
</dbReference>
<comment type="caution">
    <text evidence="3">The sequence shown here is derived from an EMBL/GenBank/DDBJ whole genome shotgun (WGS) entry which is preliminary data.</text>
</comment>
<name>A0ABU4RUR5_9GAMM</name>
<comment type="similarity">
    <text evidence="1">Belongs to the peptidase C56 family.</text>
</comment>
<dbReference type="EMBL" id="JAXAFO010000005">
    <property type="protein sequence ID" value="MDX6848602.1"/>
    <property type="molecule type" value="Genomic_DNA"/>
</dbReference>
<dbReference type="NCBIfam" id="TIGR01382">
    <property type="entry name" value="PfpI"/>
    <property type="match status" value="1"/>
</dbReference>
<accession>A0ABU4RUR5</accession>
<evidence type="ECO:0000313" key="3">
    <source>
        <dbReference type="EMBL" id="MDX6848602.1"/>
    </source>
</evidence>
<dbReference type="InterPro" id="IPR029062">
    <property type="entry name" value="Class_I_gatase-like"/>
</dbReference>
<evidence type="ECO:0000256" key="1">
    <source>
        <dbReference type="ARBA" id="ARBA00008542"/>
    </source>
</evidence>
<proteinExistence type="inferred from homology"/>
<protein>
    <submittedName>
        <fullName evidence="3">Type 1 glutamine amidotransferase domain-containing protein</fullName>
    </submittedName>
</protein>
<dbReference type="PROSITE" id="PS51276">
    <property type="entry name" value="PEPTIDASE_C56_PFPI"/>
    <property type="match status" value="1"/>
</dbReference>